<evidence type="ECO:0000259" key="1">
    <source>
        <dbReference type="Pfam" id="PF01398"/>
    </source>
</evidence>
<organism evidence="2 4">
    <name type="scientific">Pristionchus mayeri</name>
    <dbReference type="NCBI Taxonomy" id="1317129"/>
    <lineage>
        <taxon>Eukaryota</taxon>
        <taxon>Metazoa</taxon>
        <taxon>Ecdysozoa</taxon>
        <taxon>Nematoda</taxon>
        <taxon>Chromadorea</taxon>
        <taxon>Rhabditida</taxon>
        <taxon>Rhabditina</taxon>
        <taxon>Diplogasteromorpha</taxon>
        <taxon>Diplogasteroidea</taxon>
        <taxon>Neodiplogasteridae</taxon>
        <taxon>Pristionchus</taxon>
    </lineage>
</organism>
<dbReference type="GO" id="GO:0008237">
    <property type="term" value="F:metallopeptidase activity"/>
    <property type="evidence" value="ECO:0007669"/>
    <property type="project" value="InterPro"/>
</dbReference>
<dbReference type="EMBL" id="BTRK01000006">
    <property type="protein sequence ID" value="GMR57578.1"/>
    <property type="molecule type" value="Genomic_DNA"/>
</dbReference>
<evidence type="ECO:0000313" key="4">
    <source>
        <dbReference type="Proteomes" id="UP001328107"/>
    </source>
</evidence>
<dbReference type="InterPro" id="IPR000555">
    <property type="entry name" value="JAMM/MPN+_dom"/>
</dbReference>
<reference evidence="4" key="1">
    <citation type="submission" date="2022-10" db="EMBL/GenBank/DDBJ databases">
        <title>Genome assembly of Pristionchus species.</title>
        <authorList>
            <person name="Yoshida K."/>
            <person name="Sommer R.J."/>
        </authorList>
    </citation>
    <scope>NUCLEOTIDE SEQUENCE [LARGE SCALE GENOMIC DNA]</scope>
    <source>
        <strain evidence="3 4">RS5460</strain>
    </source>
</reference>
<sequence length="143" mass="16150">MSSRRRPPPSRSTMMAQISAPNVNYVQIDSLVLMKIVKHVDSELYAGMSEVAGEACQGLLTGLVAVEDDRLEITSCSPTARAEPMLDSEESANQANQQYEEMKQAEMTDMLRKFRNMNIDYELVRFYQAHPFSACFNQEMAES</sequence>
<evidence type="ECO:0000313" key="2">
    <source>
        <dbReference type="EMBL" id="GMR57578.1"/>
    </source>
</evidence>
<dbReference type="EMBL" id="BTRK01000006">
    <property type="protein sequence ID" value="GMR57579.1"/>
    <property type="molecule type" value="Genomic_DNA"/>
</dbReference>
<name>A0AAN5D6R5_9BILA</name>
<gene>
    <name evidence="2" type="ORF">PMAYCL1PPCAC_27773</name>
    <name evidence="3" type="ORF">PMAYCL1PPCAC_27774</name>
</gene>
<proteinExistence type="predicted"/>
<comment type="caution">
    <text evidence="2">The sequence shown here is derived from an EMBL/GenBank/DDBJ whole genome shotgun (WGS) entry which is preliminary data.</text>
</comment>
<feature type="non-terminal residue" evidence="2">
    <location>
        <position position="143"/>
    </location>
</feature>
<accession>A0AAN5D6R5</accession>
<reference evidence="2" key="2">
    <citation type="submission" date="2023-06" db="EMBL/GenBank/DDBJ databases">
        <title>Genome assembly of Pristionchus species.</title>
        <authorList>
            <person name="Yoshida K."/>
            <person name="Sommer R.J."/>
        </authorList>
    </citation>
    <scope>NUCLEOTIDE SEQUENCE</scope>
    <source>
        <strain evidence="2">RS5460</strain>
    </source>
</reference>
<dbReference type="AlphaFoldDB" id="A0AAN5D6R5"/>
<evidence type="ECO:0000313" key="3">
    <source>
        <dbReference type="EMBL" id="GMR57579.1"/>
    </source>
</evidence>
<dbReference type="Proteomes" id="UP001328107">
    <property type="component" value="Unassembled WGS sequence"/>
</dbReference>
<dbReference type="Pfam" id="PF01398">
    <property type="entry name" value="JAB"/>
    <property type="match status" value="1"/>
</dbReference>
<dbReference type="Gene3D" id="3.40.140.10">
    <property type="entry name" value="Cytidine Deaminase, domain 2"/>
    <property type="match status" value="1"/>
</dbReference>
<protein>
    <recommendedName>
        <fullName evidence="1">JAB1/MPN/MOV34 metalloenzyme domain-containing protein</fullName>
    </recommendedName>
</protein>
<keyword evidence="4" id="KW-1185">Reference proteome</keyword>
<feature type="domain" description="JAB1/MPN/MOV34 metalloenzyme" evidence="1">
    <location>
        <begin position="22"/>
        <end position="137"/>
    </location>
</feature>